<dbReference type="PANTHER" id="PTHR32468:SF26">
    <property type="entry name" value="CATION_H(+) ANTIPORTER 15"/>
    <property type="match status" value="1"/>
</dbReference>
<feature type="transmembrane region" description="Helical" evidence="10">
    <location>
        <begin position="325"/>
        <end position="341"/>
    </location>
</feature>
<evidence type="ECO:0000256" key="10">
    <source>
        <dbReference type="SAM" id="Phobius"/>
    </source>
</evidence>
<dbReference type="Pfam" id="PF00999">
    <property type="entry name" value="Na_H_Exchanger"/>
    <property type="match status" value="1"/>
</dbReference>
<feature type="transmembrane region" description="Helical" evidence="10">
    <location>
        <begin position="73"/>
        <end position="91"/>
    </location>
</feature>
<comment type="subcellular location">
    <subcellularLocation>
        <location evidence="1">Membrane</location>
        <topology evidence="1">Multi-pass membrane protein</topology>
    </subcellularLocation>
</comment>
<gene>
    <name evidence="14" type="ORF">RHSIM_Rhsim08G0077100</name>
</gene>
<evidence type="ECO:0000256" key="9">
    <source>
        <dbReference type="ARBA" id="ARBA00038341"/>
    </source>
</evidence>
<dbReference type="InterPro" id="IPR038770">
    <property type="entry name" value="Na+/solute_symporter_sf"/>
</dbReference>
<keyword evidence="8 10" id="KW-0472">Membrane</keyword>
<dbReference type="EMBL" id="WJXA01000008">
    <property type="protein sequence ID" value="KAF7135975.1"/>
    <property type="molecule type" value="Genomic_DNA"/>
</dbReference>
<evidence type="ECO:0000259" key="11">
    <source>
        <dbReference type="Pfam" id="PF00999"/>
    </source>
</evidence>
<evidence type="ECO:0000259" key="13">
    <source>
        <dbReference type="Pfam" id="PF23259"/>
    </source>
</evidence>
<evidence type="ECO:0000256" key="4">
    <source>
        <dbReference type="ARBA" id="ARBA00022692"/>
    </source>
</evidence>
<organism evidence="14 15">
    <name type="scientific">Rhododendron simsii</name>
    <name type="common">Sims's rhododendron</name>
    <dbReference type="NCBI Taxonomy" id="118357"/>
    <lineage>
        <taxon>Eukaryota</taxon>
        <taxon>Viridiplantae</taxon>
        <taxon>Streptophyta</taxon>
        <taxon>Embryophyta</taxon>
        <taxon>Tracheophyta</taxon>
        <taxon>Spermatophyta</taxon>
        <taxon>Magnoliopsida</taxon>
        <taxon>eudicotyledons</taxon>
        <taxon>Gunneridae</taxon>
        <taxon>Pentapetalae</taxon>
        <taxon>asterids</taxon>
        <taxon>Ericales</taxon>
        <taxon>Ericaceae</taxon>
        <taxon>Ericoideae</taxon>
        <taxon>Rhodoreae</taxon>
        <taxon>Rhododendron</taxon>
    </lineage>
</organism>
<feature type="domain" description="Cation/H(+) antiporter central" evidence="12">
    <location>
        <begin position="493"/>
        <end position="628"/>
    </location>
</feature>
<evidence type="ECO:0000259" key="12">
    <source>
        <dbReference type="Pfam" id="PF23256"/>
    </source>
</evidence>
<feature type="transmembrane region" description="Helical" evidence="10">
    <location>
        <begin position="171"/>
        <end position="192"/>
    </location>
</feature>
<feature type="transmembrane region" description="Helical" evidence="10">
    <location>
        <begin position="353"/>
        <end position="378"/>
    </location>
</feature>
<evidence type="ECO:0000313" key="14">
    <source>
        <dbReference type="EMBL" id="KAF7135975.1"/>
    </source>
</evidence>
<feature type="transmembrane region" description="Helical" evidence="10">
    <location>
        <begin position="204"/>
        <end position="225"/>
    </location>
</feature>
<evidence type="ECO:0000256" key="8">
    <source>
        <dbReference type="ARBA" id="ARBA00023136"/>
    </source>
</evidence>
<evidence type="ECO:0000256" key="7">
    <source>
        <dbReference type="ARBA" id="ARBA00023065"/>
    </source>
</evidence>
<keyword evidence="15" id="KW-1185">Reference proteome</keyword>
<dbReference type="Proteomes" id="UP000626092">
    <property type="component" value="Unassembled WGS sequence"/>
</dbReference>
<dbReference type="GO" id="GO:1902600">
    <property type="term" value="P:proton transmembrane transport"/>
    <property type="evidence" value="ECO:0007669"/>
    <property type="project" value="InterPro"/>
</dbReference>
<evidence type="ECO:0000256" key="1">
    <source>
        <dbReference type="ARBA" id="ARBA00004141"/>
    </source>
</evidence>
<keyword evidence="4 10" id="KW-0812">Transmembrane</keyword>
<dbReference type="InterPro" id="IPR050794">
    <property type="entry name" value="CPA2_transporter"/>
</dbReference>
<keyword evidence="7" id="KW-0406">Ion transport</keyword>
<dbReference type="InterPro" id="IPR057291">
    <property type="entry name" value="CHX17_2nd"/>
</dbReference>
<evidence type="ECO:0000256" key="5">
    <source>
        <dbReference type="ARBA" id="ARBA00022958"/>
    </source>
</evidence>
<proteinExistence type="inferred from homology"/>
<sequence length="828" mass="90357">MGTHQMPPIMAAPGLLGNETVCYSGTMITTNGIFVHEDPMGFSLPIFIFQLVLIVLTCRLFMLLLKPLNQPRILAELIAGIILGPSAMGRFKWVANVAFSKSTLALLETIANIGILYFVFIIGLEMDLSVIRKNGKKAFVFAISGIFLPFLIGCAFSFFLHHKTTMKEDTFLIFFSIFLSITALPVVSRILSEFRLLDMEIGKIVQSAALFNNTFGAAFVVFVISTAESQTIFSTTLWVIASSIIFVMFSIFVVRPGISWLARRSTPEDENFTNFTISIALGGVMIFGFISDSIGVHPSFGAFVFGLVFPNGPLAVTLIERLEDFITGFLLPLFFVSSGLKTNVSKIQGASTWFTLIMASILSSVAKVAGTVLVALSVKMPFREGVALGLLMNSKGLAELIGLNHGKDQKVIDDTAYAMMVITTIFMNAVITPLLMQIYRPARKFVPYKRRTIQKTKADAEMRILACIHTPRNAPTIISLLEASHPTKKTPISVFSLHLVELTGHGSATLIVHNSQKSDSTAINRMQAQSDQITNAFKTLEQHTNFVSVQSLTSISPYSTMHEEICNLAEDKRVAFIIVPFHKQPTVDGGMESANSKIQMLNQNVLVNAPCSIGILVDRGLSGSKSLTAGQVSHNIAVLFFGGPDDREALSYAMRMSEHPGNSLNVIRFFPGPNAVEPTMDQSHDLNDTGILTLQIGKEQDKQLDDDCIKEFRMMKATDESFSYIEKVVNSGEETVAVIRALDNIHDLFLVGRGEGIISPLTAGLTEWSECPELGVIGDLLASADFAAAVSVLVVQQYVGVGPNDDGIGTPDNASQQEEQCIMASVRQ</sequence>
<feature type="transmembrane region" description="Helical" evidence="10">
    <location>
        <begin position="275"/>
        <end position="294"/>
    </location>
</feature>
<dbReference type="OrthoDB" id="2687058at2759"/>
<dbReference type="PANTHER" id="PTHR32468">
    <property type="entry name" value="CATION/H + ANTIPORTER"/>
    <property type="match status" value="1"/>
</dbReference>
<dbReference type="InterPro" id="IPR057290">
    <property type="entry name" value="CHX17_C"/>
</dbReference>
<accession>A0A834GLA8</accession>
<evidence type="ECO:0000256" key="3">
    <source>
        <dbReference type="ARBA" id="ARBA00022538"/>
    </source>
</evidence>
<dbReference type="GO" id="GO:0016020">
    <property type="term" value="C:membrane"/>
    <property type="evidence" value="ECO:0007669"/>
    <property type="project" value="UniProtKB-SubCell"/>
</dbReference>
<dbReference type="GO" id="GO:0006813">
    <property type="term" value="P:potassium ion transport"/>
    <property type="evidence" value="ECO:0007669"/>
    <property type="project" value="UniProtKB-KW"/>
</dbReference>
<evidence type="ECO:0000256" key="6">
    <source>
        <dbReference type="ARBA" id="ARBA00022989"/>
    </source>
</evidence>
<comment type="caution">
    <text evidence="14">The sequence shown here is derived from an EMBL/GenBank/DDBJ whole genome shotgun (WGS) entry which is preliminary data.</text>
</comment>
<dbReference type="AlphaFoldDB" id="A0A834GLA8"/>
<keyword evidence="5" id="KW-0630">Potassium</keyword>
<evidence type="ECO:0000313" key="15">
    <source>
        <dbReference type="Proteomes" id="UP000626092"/>
    </source>
</evidence>
<feature type="transmembrane region" description="Helical" evidence="10">
    <location>
        <begin position="300"/>
        <end position="318"/>
    </location>
</feature>
<dbReference type="Gene3D" id="1.20.1530.20">
    <property type="match status" value="1"/>
</dbReference>
<keyword evidence="6 10" id="KW-1133">Transmembrane helix</keyword>
<feature type="transmembrane region" description="Helical" evidence="10">
    <location>
        <begin position="138"/>
        <end position="159"/>
    </location>
</feature>
<comment type="similarity">
    <text evidence="9">Belongs to the monovalent cation:proton antiporter 2 (CPA2) transporter (TC 2.A.37) family. CHX (TC 2.A.37.4) subfamily.</text>
</comment>
<feature type="transmembrane region" description="Helical" evidence="10">
    <location>
        <begin position="42"/>
        <end position="61"/>
    </location>
</feature>
<feature type="transmembrane region" description="Helical" evidence="10">
    <location>
        <begin position="231"/>
        <end position="254"/>
    </location>
</feature>
<feature type="transmembrane region" description="Helical" evidence="10">
    <location>
        <begin position="415"/>
        <end position="435"/>
    </location>
</feature>
<feature type="transmembrane region" description="Helical" evidence="10">
    <location>
        <begin position="103"/>
        <end position="126"/>
    </location>
</feature>
<dbReference type="InterPro" id="IPR006153">
    <property type="entry name" value="Cation/H_exchanger_TM"/>
</dbReference>
<dbReference type="Pfam" id="PF23259">
    <property type="entry name" value="CHX17_C"/>
    <property type="match status" value="1"/>
</dbReference>
<evidence type="ECO:0000256" key="2">
    <source>
        <dbReference type="ARBA" id="ARBA00022448"/>
    </source>
</evidence>
<dbReference type="GO" id="GO:0012505">
    <property type="term" value="C:endomembrane system"/>
    <property type="evidence" value="ECO:0007669"/>
    <property type="project" value="TreeGrafter"/>
</dbReference>
<dbReference type="GO" id="GO:0015297">
    <property type="term" value="F:antiporter activity"/>
    <property type="evidence" value="ECO:0007669"/>
    <property type="project" value="InterPro"/>
</dbReference>
<reference evidence="14" key="1">
    <citation type="submission" date="2019-11" db="EMBL/GenBank/DDBJ databases">
        <authorList>
            <person name="Liu Y."/>
            <person name="Hou J."/>
            <person name="Li T.-Q."/>
            <person name="Guan C.-H."/>
            <person name="Wu X."/>
            <person name="Wu H.-Z."/>
            <person name="Ling F."/>
            <person name="Zhang R."/>
            <person name="Shi X.-G."/>
            <person name="Ren J.-P."/>
            <person name="Chen E.-F."/>
            <person name="Sun J.-M."/>
        </authorList>
    </citation>
    <scope>NUCLEOTIDE SEQUENCE</scope>
    <source>
        <strain evidence="14">Adult_tree_wgs_1</strain>
        <tissue evidence="14">Leaves</tissue>
    </source>
</reference>
<evidence type="ECO:0008006" key="16">
    <source>
        <dbReference type="Google" id="ProtNLM"/>
    </source>
</evidence>
<dbReference type="GO" id="GO:0006885">
    <property type="term" value="P:regulation of pH"/>
    <property type="evidence" value="ECO:0007669"/>
    <property type="project" value="TreeGrafter"/>
</dbReference>
<keyword evidence="3" id="KW-0633">Potassium transport</keyword>
<protein>
    <recommendedName>
        <fullName evidence="16">Cation/H+ exchanger domain-containing protein</fullName>
    </recommendedName>
</protein>
<keyword evidence="2" id="KW-0813">Transport</keyword>
<feature type="domain" description="Cation/H(+) antiporter C-terminal" evidence="13">
    <location>
        <begin position="635"/>
        <end position="800"/>
    </location>
</feature>
<dbReference type="Pfam" id="PF23256">
    <property type="entry name" value="CHX17_2nd"/>
    <property type="match status" value="1"/>
</dbReference>
<name>A0A834GLA8_RHOSS</name>
<feature type="domain" description="Cation/H+ exchanger transmembrane" evidence="11">
    <location>
        <begin position="53"/>
        <end position="436"/>
    </location>
</feature>